<gene>
    <name evidence="9" type="ORF">HY834_03640</name>
</gene>
<protein>
    <submittedName>
        <fullName evidence="9">ABC transporter ATP-binding protein</fullName>
    </submittedName>
</protein>
<sequence length="256" mass="27487">MSDAIRLTDLTLGYDGHPAVHHLDGAFAAGSLTAIVGPNGSGKSTLLKGIMGTLTPLTGRIWRGAADIAYLPQSAEIDKSFPATVSDLIGLGLWKRRGLFGGFSAGDRGQIEAALAAVGLEGFARRAIDTLSGGQMQRALFARVVLQDAPLVMLDEPFAAIDEQTVGDLIKLIAHWQSEGRTVIAVLHEIELVRRHFPQTLLLAREPIAWGSTPVALKPENLQRARGMPEAWDEHAPWHDNGSAHSHAHAHGEHVH</sequence>
<dbReference type="InterPro" id="IPR050153">
    <property type="entry name" value="Metal_Ion_Import_ABC"/>
</dbReference>
<feature type="region of interest" description="Disordered" evidence="7">
    <location>
        <begin position="233"/>
        <end position="256"/>
    </location>
</feature>
<dbReference type="NCBIfam" id="NF040873">
    <property type="entry name" value="AztA"/>
    <property type="match status" value="1"/>
</dbReference>
<dbReference type="PROSITE" id="PS50893">
    <property type="entry name" value="ABC_TRANSPORTER_2"/>
    <property type="match status" value="1"/>
</dbReference>
<accession>A0A933L1H7</accession>
<dbReference type="InterPro" id="IPR003593">
    <property type="entry name" value="AAA+_ATPase"/>
</dbReference>
<evidence type="ECO:0000313" key="9">
    <source>
        <dbReference type="EMBL" id="MBI4920816.1"/>
    </source>
</evidence>
<dbReference type="InterPro" id="IPR047748">
    <property type="entry name" value="AztA-like"/>
</dbReference>
<evidence type="ECO:0000256" key="1">
    <source>
        <dbReference type="ARBA" id="ARBA00005417"/>
    </source>
</evidence>
<evidence type="ECO:0000256" key="4">
    <source>
        <dbReference type="ARBA" id="ARBA00022840"/>
    </source>
</evidence>
<feature type="domain" description="ABC transporter" evidence="8">
    <location>
        <begin position="5"/>
        <end position="230"/>
    </location>
</feature>
<dbReference type="EMBL" id="JACRAF010000013">
    <property type="protein sequence ID" value="MBI4920816.1"/>
    <property type="molecule type" value="Genomic_DNA"/>
</dbReference>
<evidence type="ECO:0000256" key="3">
    <source>
        <dbReference type="ARBA" id="ARBA00022741"/>
    </source>
</evidence>
<dbReference type="GO" id="GO:0016887">
    <property type="term" value="F:ATP hydrolysis activity"/>
    <property type="evidence" value="ECO:0007669"/>
    <property type="project" value="InterPro"/>
</dbReference>
<evidence type="ECO:0000256" key="6">
    <source>
        <dbReference type="ARBA" id="ARBA00023065"/>
    </source>
</evidence>
<evidence type="ECO:0000256" key="2">
    <source>
        <dbReference type="ARBA" id="ARBA00022448"/>
    </source>
</evidence>
<dbReference type="PANTHER" id="PTHR42734">
    <property type="entry name" value="METAL TRANSPORT SYSTEM ATP-BINDING PROTEIN TM_0124-RELATED"/>
    <property type="match status" value="1"/>
</dbReference>
<evidence type="ECO:0000259" key="8">
    <source>
        <dbReference type="PROSITE" id="PS50893"/>
    </source>
</evidence>
<dbReference type="PANTHER" id="PTHR42734:SF5">
    <property type="entry name" value="IRON TRANSPORT SYSTEM ATP-BINDING PROTEIN HI_0361-RELATED"/>
    <property type="match status" value="1"/>
</dbReference>
<dbReference type="AlphaFoldDB" id="A0A933L1H7"/>
<proteinExistence type="inferred from homology"/>
<keyword evidence="2" id="KW-0813">Transport</keyword>
<dbReference type="PROSITE" id="PS00211">
    <property type="entry name" value="ABC_TRANSPORTER_1"/>
    <property type="match status" value="1"/>
</dbReference>
<dbReference type="SUPFAM" id="SSF52540">
    <property type="entry name" value="P-loop containing nucleoside triphosphate hydrolases"/>
    <property type="match status" value="1"/>
</dbReference>
<dbReference type="GO" id="GO:0006829">
    <property type="term" value="P:zinc ion transport"/>
    <property type="evidence" value="ECO:0007669"/>
    <property type="project" value="UniProtKB-KW"/>
</dbReference>
<dbReference type="GO" id="GO:0005524">
    <property type="term" value="F:ATP binding"/>
    <property type="evidence" value="ECO:0007669"/>
    <property type="project" value="UniProtKB-KW"/>
</dbReference>
<comment type="similarity">
    <text evidence="1">Belongs to the ABC transporter superfamily.</text>
</comment>
<keyword evidence="6" id="KW-0406">Ion transport</keyword>
<dbReference type="Proteomes" id="UP000782610">
    <property type="component" value="Unassembled WGS sequence"/>
</dbReference>
<dbReference type="InterPro" id="IPR003439">
    <property type="entry name" value="ABC_transporter-like_ATP-bd"/>
</dbReference>
<keyword evidence="3" id="KW-0547">Nucleotide-binding</keyword>
<dbReference type="Gene3D" id="3.40.50.300">
    <property type="entry name" value="P-loop containing nucleotide triphosphate hydrolases"/>
    <property type="match status" value="1"/>
</dbReference>
<keyword evidence="4 9" id="KW-0067">ATP-binding</keyword>
<dbReference type="InterPro" id="IPR027417">
    <property type="entry name" value="P-loop_NTPase"/>
</dbReference>
<keyword evidence="5" id="KW-0862">Zinc</keyword>
<evidence type="ECO:0000313" key="10">
    <source>
        <dbReference type="Proteomes" id="UP000782610"/>
    </source>
</evidence>
<keyword evidence="5" id="KW-0864">Zinc transport</keyword>
<dbReference type="SMART" id="SM00382">
    <property type="entry name" value="AAA"/>
    <property type="match status" value="1"/>
</dbReference>
<organism evidence="9 10">
    <name type="scientific">Devosia nanyangense</name>
    <dbReference type="NCBI Taxonomy" id="1228055"/>
    <lineage>
        <taxon>Bacteria</taxon>
        <taxon>Pseudomonadati</taxon>
        <taxon>Pseudomonadota</taxon>
        <taxon>Alphaproteobacteria</taxon>
        <taxon>Hyphomicrobiales</taxon>
        <taxon>Devosiaceae</taxon>
        <taxon>Devosia</taxon>
    </lineage>
</organism>
<evidence type="ECO:0000256" key="7">
    <source>
        <dbReference type="SAM" id="MobiDB-lite"/>
    </source>
</evidence>
<dbReference type="InterPro" id="IPR017871">
    <property type="entry name" value="ABC_transporter-like_CS"/>
</dbReference>
<reference evidence="9" key="1">
    <citation type="submission" date="2020-07" db="EMBL/GenBank/DDBJ databases">
        <title>Huge and variable diversity of episymbiotic CPR bacteria and DPANN archaea in groundwater ecosystems.</title>
        <authorList>
            <person name="He C.Y."/>
            <person name="Keren R."/>
            <person name="Whittaker M."/>
            <person name="Farag I.F."/>
            <person name="Doudna J."/>
            <person name="Cate J.H.D."/>
            <person name="Banfield J.F."/>
        </authorList>
    </citation>
    <scope>NUCLEOTIDE SEQUENCE</scope>
    <source>
        <strain evidence="9">NC_groundwater_1586_Pr3_B-0.1um_66_15</strain>
    </source>
</reference>
<name>A0A933L1H7_9HYPH</name>
<evidence type="ECO:0000256" key="5">
    <source>
        <dbReference type="ARBA" id="ARBA00022906"/>
    </source>
</evidence>
<dbReference type="Pfam" id="PF00005">
    <property type="entry name" value="ABC_tran"/>
    <property type="match status" value="1"/>
</dbReference>
<comment type="caution">
    <text evidence="9">The sequence shown here is derived from an EMBL/GenBank/DDBJ whole genome shotgun (WGS) entry which is preliminary data.</text>
</comment>
<dbReference type="CDD" id="cd03235">
    <property type="entry name" value="ABC_Metallic_Cations"/>
    <property type="match status" value="1"/>
</dbReference>